<gene>
    <name evidence="2" type="ORF">DFR42_103107</name>
</gene>
<dbReference type="EMBL" id="QJKB01000003">
    <property type="protein sequence ID" value="PXX43839.1"/>
    <property type="molecule type" value="Genomic_DNA"/>
</dbReference>
<proteinExistence type="predicted"/>
<feature type="transmembrane region" description="Helical" evidence="1">
    <location>
        <begin position="76"/>
        <end position="109"/>
    </location>
</feature>
<organism evidence="2 3">
    <name type="scientific">Undibacterium pigrum</name>
    <dbReference type="NCBI Taxonomy" id="401470"/>
    <lineage>
        <taxon>Bacteria</taxon>
        <taxon>Pseudomonadati</taxon>
        <taxon>Pseudomonadota</taxon>
        <taxon>Betaproteobacteria</taxon>
        <taxon>Burkholderiales</taxon>
        <taxon>Oxalobacteraceae</taxon>
        <taxon>Undibacterium</taxon>
    </lineage>
</organism>
<keyword evidence="1" id="KW-0472">Membrane</keyword>
<evidence type="ECO:0000256" key="1">
    <source>
        <dbReference type="SAM" id="Phobius"/>
    </source>
</evidence>
<keyword evidence="3" id="KW-1185">Reference proteome</keyword>
<dbReference type="OrthoDB" id="9921893at2"/>
<name>A0A318J944_9BURK</name>
<accession>A0A318J944</accession>
<dbReference type="Proteomes" id="UP000247792">
    <property type="component" value="Unassembled WGS sequence"/>
</dbReference>
<sequence>MSEQKSSARFTAFCILLLVIWYVMDSPIDLNLDWSPDDFDIFSDNGFTIGGIAVALIAIVFAMVMAGLVIAGVSFLLVGFAVLIGGLLLMIFSPFLLPVLLLLVVLGIFKRKSR</sequence>
<keyword evidence="1" id="KW-0812">Transmembrane</keyword>
<keyword evidence="1" id="KW-1133">Transmembrane helix</keyword>
<dbReference type="RefSeq" id="WP_110255118.1">
    <property type="nucleotide sequence ID" value="NZ_QJKB01000003.1"/>
</dbReference>
<evidence type="ECO:0000313" key="3">
    <source>
        <dbReference type="Proteomes" id="UP000247792"/>
    </source>
</evidence>
<comment type="caution">
    <text evidence="2">The sequence shown here is derived from an EMBL/GenBank/DDBJ whole genome shotgun (WGS) entry which is preliminary data.</text>
</comment>
<dbReference type="AlphaFoldDB" id="A0A318J944"/>
<reference evidence="2 3" key="1">
    <citation type="submission" date="2018-05" db="EMBL/GenBank/DDBJ databases">
        <title>Genomic Encyclopedia of Type Strains, Phase IV (KMG-IV): sequencing the most valuable type-strain genomes for metagenomic binning, comparative biology and taxonomic classification.</title>
        <authorList>
            <person name="Goeker M."/>
        </authorList>
    </citation>
    <scope>NUCLEOTIDE SEQUENCE [LARGE SCALE GENOMIC DNA]</scope>
    <source>
        <strain evidence="2 3">DSM 19792</strain>
    </source>
</reference>
<evidence type="ECO:0000313" key="2">
    <source>
        <dbReference type="EMBL" id="PXX43839.1"/>
    </source>
</evidence>
<feature type="transmembrane region" description="Helical" evidence="1">
    <location>
        <begin position="45"/>
        <end position="70"/>
    </location>
</feature>
<protein>
    <submittedName>
        <fullName evidence="2">Uncharacterized protein</fullName>
    </submittedName>
</protein>
<feature type="transmembrane region" description="Helical" evidence="1">
    <location>
        <begin position="6"/>
        <end position="24"/>
    </location>
</feature>